<protein>
    <recommendedName>
        <fullName evidence="4">DUF975 family protein</fullName>
    </recommendedName>
</protein>
<name>A0A099I719_CLOIN</name>
<feature type="transmembrane region" description="Helical" evidence="1">
    <location>
        <begin position="20"/>
        <end position="43"/>
    </location>
</feature>
<evidence type="ECO:0000256" key="1">
    <source>
        <dbReference type="SAM" id="Phobius"/>
    </source>
</evidence>
<dbReference type="EMBL" id="JQIF01000048">
    <property type="protein sequence ID" value="KGJ53057.1"/>
    <property type="molecule type" value="Genomic_DNA"/>
</dbReference>
<feature type="transmembrane region" description="Helical" evidence="1">
    <location>
        <begin position="219"/>
        <end position="244"/>
    </location>
</feature>
<sequence>MKTYQQYKEQLSAQLKGHHLRLFAILLVSSLLISLCKDSLIYIMDAKSLVYSILSFLLSLFFSLINYVILFLFIQRVRNESFGVKDVQYGASRFIYLILAGLIVSVIQLLVSTVATFLIMVPPLYYVGMSVLNVFFILWNALIAYGVYDGVTRIKALVMGSFQLLWEQIRVILRGSLVYMIWFVVAQIGILLVVTSFLGNDISNNLMEVFSVAANNTQALISIIGIYALYYVVQFYLLVPLYLLCANVYEDGKDHWINIK</sequence>
<comment type="caution">
    <text evidence="2">The sequence shown here is derived from an EMBL/GenBank/DDBJ whole genome shotgun (WGS) entry which is preliminary data.</text>
</comment>
<keyword evidence="1" id="KW-0812">Transmembrane</keyword>
<gene>
    <name evidence="2" type="ORF">CIAN88_11315</name>
</gene>
<dbReference type="RefSeq" id="WP_044905554.1">
    <property type="nucleotide sequence ID" value="NZ_JQIF01000048.1"/>
</dbReference>
<dbReference type="Proteomes" id="UP000030008">
    <property type="component" value="Unassembled WGS sequence"/>
</dbReference>
<evidence type="ECO:0000313" key="3">
    <source>
        <dbReference type="Proteomes" id="UP000030008"/>
    </source>
</evidence>
<evidence type="ECO:0008006" key="4">
    <source>
        <dbReference type="Google" id="ProtNLM"/>
    </source>
</evidence>
<reference evidence="2 3" key="1">
    <citation type="submission" date="2014-08" db="EMBL/GenBank/DDBJ databases">
        <title>Clostridium innocuum, an unnegligible vancomycin-resistant pathogen causing extra-intestinal infections.</title>
        <authorList>
            <person name="Feng Y."/>
            <person name="Chiu C.-H."/>
        </authorList>
    </citation>
    <scope>NUCLEOTIDE SEQUENCE [LARGE SCALE GENOMIC DNA]</scope>
    <source>
        <strain evidence="2 3">AN88</strain>
    </source>
</reference>
<keyword evidence="1" id="KW-0472">Membrane</keyword>
<dbReference type="AlphaFoldDB" id="A0A099I719"/>
<feature type="transmembrane region" description="Helical" evidence="1">
    <location>
        <begin position="49"/>
        <end position="74"/>
    </location>
</feature>
<organism evidence="2 3">
    <name type="scientific">Clostridium innocuum</name>
    <dbReference type="NCBI Taxonomy" id="1522"/>
    <lineage>
        <taxon>Bacteria</taxon>
        <taxon>Bacillati</taxon>
        <taxon>Bacillota</taxon>
        <taxon>Clostridia</taxon>
        <taxon>Eubacteriales</taxon>
        <taxon>Clostridiaceae</taxon>
        <taxon>Clostridium</taxon>
    </lineage>
</organism>
<evidence type="ECO:0000313" key="2">
    <source>
        <dbReference type="EMBL" id="KGJ53057.1"/>
    </source>
</evidence>
<feature type="transmembrane region" description="Helical" evidence="1">
    <location>
        <begin position="125"/>
        <end position="148"/>
    </location>
</feature>
<keyword evidence="1" id="KW-1133">Transmembrane helix</keyword>
<feature type="transmembrane region" description="Helical" evidence="1">
    <location>
        <begin position="94"/>
        <end position="119"/>
    </location>
</feature>
<proteinExistence type="predicted"/>
<feature type="transmembrane region" description="Helical" evidence="1">
    <location>
        <begin position="177"/>
        <end position="199"/>
    </location>
</feature>
<accession>A0A099I719</accession>